<evidence type="ECO:0000313" key="2">
    <source>
        <dbReference type="Proteomes" id="UP001626550"/>
    </source>
</evidence>
<dbReference type="Proteomes" id="UP001626550">
    <property type="component" value="Unassembled WGS sequence"/>
</dbReference>
<comment type="caution">
    <text evidence="1">The sequence shown here is derived from an EMBL/GenBank/DDBJ whole genome shotgun (WGS) entry which is preliminary data.</text>
</comment>
<organism evidence="1 2">
    <name type="scientific">Cichlidogyrus casuarinus</name>
    <dbReference type="NCBI Taxonomy" id="1844966"/>
    <lineage>
        <taxon>Eukaryota</taxon>
        <taxon>Metazoa</taxon>
        <taxon>Spiralia</taxon>
        <taxon>Lophotrochozoa</taxon>
        <taxon>Platyhelminthes</taxon>
        <taxon>Monogenea</taxon>
        <taxon>Monopisthocotylea</taxon>
        <taxon>Dactylogyridea</taxon>
        <taxon>Ancyrocephalidae</taxon>
        <taxon>Cichlidogyrus</taxon>
    </lineage>
</organism>
<sequence>MIKFLEQTYLSNGEPELKAVPVQIAEENTAYLPPHCPLIRYELIPGQGQSLHLYEQKLRLSL</sequence>
<protein>
    <submittedName>
        <fullName evidence="1">Uncharacterized protein</fullName>
    </submittedName>
</protein>
<evidence type="ECO:0000313" key="1">
    <source>
        <dbReference type="EMBL" id="KAL3316437.1"/>
    </source>
</evidence>
<gene>
    <name evidence="1" type="ORF">Ciccas_004925</name>
</gene>
<proteinExistence type="predicted"/>
<keyword evidence="2" id="KW-1185">Reference proteome</keyword>
<name>A0ABD2QAZ8_9PLAT</name>
<dbReference type="AlphaFoldDB" id="A0ABD2QAZ8"/>
<reference evidence="1 2" key="1">
    <citation type="submission" date="2024-11" db="EMBL/GenBank/DDBJ databases">
        <title>Adaptive evolution of stress response genes in parasites aligns with host niche diversity.</title>
        <authorList>
            <person name="Hahn C."/>
            <person name="Resl P."/>
        </authorList>
    </citation>
    <scope>NUCLEOTIDE SEQUENCE [LARGE SCALE GENOMIC DNA]</scope>
    <source>
        <strain evidence="1">EGGRZ-B1_66</strain>
        <tissue evidence="1">Body</tissue>
    </source>
</reference>
<accession>A0ABD2QAZ8</accession>
<dbReference type="EMBL" id="JBJKFK010000540">
    <property type="protein sequence ID" value="KAL3316437.1"/>
    <property type="molecule type" value="Genomic_DNA"/>
</dbReference>